<gene>
    <name evidence="8" type="primary">csx2_1</name>
    <name evidence="8" type="ORF">A0J61_09982</name>
</gene>
<feature type="domain" description="PH" evidence="6">
    <location>
        <begin position="402"/>
        <end position="513"/>
    </location>
</feature>
<keyword evidence="9" id="KW-1185">Reference proteome</keyword>
<sequence length="908" mass="102421">MTEYVSQVDNFSPPIKPLTTKSSEQKGQVVDLEDGPLFRATIKEYESRTSVLKGYLKRILKQASATLDAKQALLEQDKLFIEALREAPFTEPLFSHYLDATWNKLHEQQERLAVCMQNLLIIPLQKLYDMDIKAVDAKSRQFEDVSKDYYSNLSKYLSIKTPGTQHWASIPTQQIQQLTSLTNTNSQQDLKEKRKQKAETEFRVKKSEFDLVRFDYYQFLTDLHGGKKEQEILYHLLNHYEKEYAYHQAVLKTLEPHKGGLDQLATIIAEASREQKIVNQERDEKRKILVSRYSTPVIQIDDSEKRRSFLGSSTSPSAPLPQPSTSSTSSTSTSPPVLPPISLNSNILSISPPPHSSQLHSPPFLPPTEQQRVGLGISQMESKFKGIRDLEQQDPAFKDHIGRRKEGFLFATSKPSKNHHHTPSTFDMSSTVNWHKYWCVLSCGQLHEYSNWKKQLESHIEPINLRFATVREARNVDRRFCFEVITPSFRRMYQATSEEELISWMATINNAISSLLNGMSSAIDLPVSSSSKKSNGHWKHTRSFSGALSGLAAATKDKYLKKRNLSTSSASTMQKPLVISLPLDESMSQAHCPLSSDDLLSALRKDLSNTICADCSAKDPDWCSLNLGILICIECSGIHRSLGTHISKVRSLTLDSASFTPDIVQLLLSIGNAKSNDISEAQLSTSQVVKPVATDTREMKLKYIQQKYLDRALVKDTTMDPMHLLYEAIEQDSIPMAMEAIALGANVNQPLEKINWIVPLLSLQRHPEKTIEVASPVARTSDGDPSVLKLPMLDVNGNEYLDRTVDVLLSPDQQPFTVRYAIHFALLNHPHLNPIESNHRLFPMAEFLFQNGADVFIVDECSGRLLADLIGVGELVDDEAIHYLNMKNSLRGQSTIVRRQTIPPPYAY</sequence>
<dbReference type="PANTHER" id="PTHR23180:SF160">
    <property type="entry name" value="ADP-RIBOSYLATION FACTOR GTPASE-ACTIVATING PROTEIN EFFECTOR PROTEIN 1"/>
    <property type="match status" value="1"/>
</dbReference>
<dbReference type="PROSITE" id="PS50003">
    <property type="entry name" value="PH_DOMAIN"/>
    <property type="match status" value="1"/>
</dbReference>
<name>A0A1C7MYP5_9FUNG</name>
<protein>
    <submittedName>
        <fullName evidence="8">Protein csx2</fullName>
    </submittedName>
</protein>
<keyword evidence="2 4" id="KW-0863">Zinc-finger</keyword>
<reference evidence="8 9" key="1">
    <citation type="submission" date="2016-03" db="EMBL/GenBank/DDBJ databases">
        <title>Choanephora cucurbitarum.</title>
        <authorList>
            <person name="Min B."/>
            <person name="Park H."/>
            <person name="Park J.-H."/>
            <person name="Shin H.-D."/>
            <person name="Choi I.-G."/>
        </authorList>
    </citation>
    <scope>NUCLEOTIDE SEQUENCE [LARGE SCALE GENOMIC DNA]</scope>
    <source>
        <strain evidence="8 9">KUS-F28377</strain>
    </source>
</reference>
<dbReference type="InterPro" id="IPR001849">
    <property type="entry name" value="PH_domain"/>
</dbReference>
<dbReference type="FunFam" id="1.10.220.150:FF:000017">
    <property type="entry name" value="ARF GTPase activator (Csx2), putative"/>
    <property type="match status" value="1"/>
</dbReference>
<dbReference type="Pfam" id="PF16746">
    <property type="entry name" value="BAR_3"/>
    <property type="match status" value="1"/>
</dbReference>
<dbReference type="GO" id="GO:0005737">
    <property type="term" value="C:cytoplasm"/>
    <property type="evidence" value="ECO:0007669"/>
    <property type="project" value="InterPro"/>
</dbReference>
<feature type="domain" description="Arf-GAP" evidence="7">
    <location>
        <begin position="597"/>
        <end position="721"/>
    </location>
</feature>
<keyword evidence="1" id="KW-0479">Metal-binding</keyword>
<evidence type="ECO:0000256" key="1">
    <source>
        <dbReference type="ARBA" id="ARBA00022723"/>
    </source>
</evidence>
<dbReference type="FunFam" id="2.30.29.30:FF:000252">
    <property type="entry name" value="ARF GTPase activator (Csx2)"/>
    <property type="match status" value="1"/>
</dbReference>
<evidence type="ECO:0000313" key="9">
    <source>
        <dbReference type="Proteomes" id="UP000093000"/>
    </source>
</evidence>
<comment type="caution">
    <text evidence="8">The sequence shown here is derived from an EMBL/GenBank/DDBJ whole genome shotgun (WGS) entry which is preliminary data.</text>
</comment>
<dbReference type="InterPro" id="IPR037278">
    <property type="entry name" value="ARFGAP/RecO"/>
</dbReference>
<proteinExistence type="predicted"/>
<dbReference type="AlphaFoldDB" id="A0A1C7MYP5"/>
<evidence type="ECO:0000259" key="7">
    <source>
        <dbReference type="PROSITE" id="PS50115"/>
    </source>
</evidence>
<dbReference type="PANTHER" id="PTHR23180">
    <property type="entry name" value="CENTAURIN/ARF"/>
    <property type="match status" value="1"/>
</dbReference>
<dbReference type="Gene3D" id="1.20.1270.60">
    <property type="entry name" value="Arfaptin homology (AH) domain/BAR domain"/>
    <property type="match status" value="1"/>
</dbReference>
<dbReference type="OrthoDB" id="10266696at2759"/>
<evidence type="ECO:0000259" key="6">
    <source>
        <dbReference type="PROSITE" id="PS50003"/>
    </source>
</evidence>
<evidence type="ECO:0000256" key="4">
    <source>
        <dbReference type="PROSITE-ProRule" id="PRU00288"/>
    </source>
</evidence>
<dbReference type="Pfam" id="PF01412">
    <property type="entry name" value="ArfGap"/>
    <property type="match status" value="1"/>
</dbReference>
<dbReference type="SMART" id="SM00105">
    <property type="entry name" value="ArfGap"/>
    <property type="match status" value="1"/>
</dbReference>
<dbReference type="InterPro" id="IPR045258">
    <property type="entry name" value="ACAP1/2/3-like"/>
</dbReference>
<dbReference type="Pfam" id="PF00169">
    <property type="entry name" value="PH"/>
    <property type="match status" value="1"/>
</dbReference>
<keyword evidence="3" id="KW-0862">Zinc</keyword>
<dbReference type="GO" id="GO:0008270">
    <property type="term" value="F:zinc ion binding"/>
    <property type="evidence" value="ECO:0007669"/>
    <property type="project" value="UniProtKB-KW"/>
</dbReference>
<evidence type="ECO:0000256" key="3">
    <source>
        <dbReference type="ARBA" id="ARBA00022833"/>
    </source>
</evidence>
<feature type="region of interest" description="Disordered" evidence="5">
    <location>
        <begin position="304"/>
        <end position="370"/>
    </location>
</feature>
<dbReference type="STRING" id="101091.A0A1C7MYP5"/>
<dbReference type="SMART" id="SM00233">
    <property type="entry name" value="PH"/>
    <property type="match status" value="1"/>
</dbReference>
<evidence type="ECO:0000256" key="2">
    <source>
        <dbReference type="ARBA" id="ARBA00022771"/>
    </source>
</evidence>
<evidence type="ECO:0000313" key="8">
    <source>
        <dbReference type="EMBL" id="OBZ81970.1"/>
    </source>
</evidence>
<organism evidence="8 9">
    <name type="scientific">Choanephora cucurbitarum</name>
    <dbReference type="NCBI Taxonomy" id="101091"/>
    <lineage>
        <taxon>Eukaryota</taxon>
        <taxon>Fungi</taxon>
        <taxon>Fungi incertae sedis</taxon>
        <taxon>Mucoromycota</taxon>
        <taxon>Mucoromycotina</taxon>
        <taxon>Mucoromycetes</taxon>
        <taxon>Mucorales</taxon>
        <taxon>Mucorineae</taxon>
        <taxon>Choanephoraceae</taxon>
        <taxon>Choanephoroideae</taxon>
        <taxon>Choanephora</taxon>
    </lineage>
</organism>
<feature type="compositionally biased region" description="Low complexity" evidence="5">
    <location>
        <begin position="312"/>
        <end position="362"/>
    </location>
</feature>
<accession>A0A1C7MYP5</accession>
<dbReference type="PROSITE" id="PS50115">
    <property type="entry name" value="ARFGAP"/>
    <property type="match status" value="1"/>
</dbReference>
<dbReference type="InterPro" id="IPR004148">
    <property type="entry name" value="BAR_dom"/>
</dbReference>
<dbReference type="SUPFAM" id="SSF103657">
    <property type="entry name" value="BAR/IMD domain-like"/>
    <property type="match status" value="1"/>
</dbReference>
<evidence type="ECO:0000256" key="5">
    <source>
        <dbReference type="SAM" id="MobiDB-lite"/>
    </source>
</evidence>
<dbReference type="CDD" id="cd08204">
    <property type="entry name" value="ArfGap"/>
    <property type="match status" value="1"/>
</dbReference>
<dbReference type="GO" id="GO:0005096">
    <property type="term" value="F:GTPase activator activity"/>
    <property type="evidence" value="ECO:0007669"/>
    <property type="project" value="InterPro"/>
</dbReference>
<dbReference type="InterPro" id="IPR027267">
    <property type="entry name" value="AH/BAR_dom_sf"/>
</dbReference>
<dbReference type="SUPFAM" id="SSF50729">
    <property type="entry name" value="PH domain-like"/>
    <property type="match status" value="1"/>
</dbReference>
<dbReference type="EMBL" id="LUGH01000991">
    <property type="protein sequence ID" value="OBZ81970.1"/>
    <property type="molecule type" value="Genomic_DNA"/>
</dbReference>
<dbReference type="FunCoup" id="A0A1C7MYP5">
    <property type="interactions" value="231"/>
</dbReference>
<dbReference type="InterPro" id="IPR011993">
    <property type="entry name" value="PH-like_dom_sf"/>
</dbReference>
<dbReference type="InterPro" id="IPR001164">
    <property type="entry name" value="ArfGAP_dom"/>
</dbReference>
<dbReference type="Gene3D" id="2.30.29.30">
    <property type="entry name" value="Pleckstrin-homology domain (PH domain)/Phosphotyrosine-binding domain (PTB)"/>
    <property type="match status" value="1"/>
</dbReference>
<dbReference type="PRINTS" id="PR00405">
    <property type="entry name" value="REVINTRACTNG"/>
</dbReference>
<dbReference type="SUPFAM" id="SSF57863">
    <property type="entry name" value="ArfGap/RecO-like zinc finger"/>
    <property type="match status" value="1"/>
</dbReference>
<dbReference type="InterPro" id="IPR038508">
    <property type="entry name" value="ArfGAP_dom_sf"/>
</dbReference>
<dbReference type="Proteomes" id="UP000093000">
    <property type="component" value="Unassembled WGS sequence"/>
</dbReference>
<dbReference type="InParanoid" id="A0A1C7MYP5"/>
<dbReference type="Gene3D" id="1.10.220.150">
    <property type="entry name" value="Arf GTPase activating protein"/>
    <property type="match status" value="1"/>
</dbReference>